<keyword evidence="2" id="KW-0540">Nuclease</keyword>
<gene>
    <name evidence="12" type="ORF">VP01_3298g1</name>
</gene>
<proteinExistence type="predicted"/>
<dbReference type="InterPro" id="IPR039537">
    <property type="entry name" value="Retrotran_Ty1/copia-like"/>
</dbReference>
<evidence type="ECO:0000313" key="12">
    <source>
        <dbReference type="EMBL" id="KNZ53269.1"/>
    </source>
</evidence>
<keyword evidence="6" id="KW-0460">Magnesium</keyword>
<dbReference type="GO" id="GO:0003676">
    <property type="term" value="F:nucleic acid binding"/>
    <property type="evidence" value="ECO:0007669"/>
    <property type="project" value="InterPro"/>
</dbReference>
<evidence type="ECO:0000256" key="10">
    <source>
        <dbReference type="ARBA" id="ARBA00023172"/>
    </source>
</evidence>
<dbReference type="GO" id="GO:0006310">
    <property type="term" value="P:DNA recombination"/>
    <property type="evidence" value="ECO:0007669"/>
    <property type="project" value="UniProtKB-KW"/>
</dbReference>
<evidence type="ECO:0000256" key="1">
    <source>
        <dbReference type="ARBA" id="ARBA00022695"/>
    </source>
</evidence>
<reference evidence="12 13" key="1">
    <citation type="submission" date="2015-08" db="EMBL/GenBank/DDBJ databases">
        <title>Next Generation Sequencing and Analysis of the Genome of Puccinia sorghi L Schw, the Causal Agent of Maize Common Rust.</title>
        <authorList>
            <person name="Rochi L."/>
            <person name="Burguener G."/>
            <person name="Darino M."/>
            <person name="Turjanski A."/>
            <person name="Kreff E."/>
            <person name="Dieguez M.J."/>
            <person name="Sacco F."/>
        </authorList>
    </citation>
    <scope>NUCLEOTIDE SEQUENCE [LARGE SCALE GENOMIC DNA]</scope>
    <source>
        <strain evidence="12 13">RO10H11247</strain>
    </source>
</reference>
<evidence type="ECO:0008006" key="14">
    <source>
        <dbReference type="Google" id="ProtNLM"/>
    </source>
</evidence>
<evidence type="ECO:0000256" key="6">
    <source>
        <dbReference type="ARBA" id="ARBA00022842"/>
    </source>
</evidence>
<dbReference type="EMBL" id="LAVV01008277">
    <property type="protein sequence ID" value="KNZ53269.1"/>
    <property type="molecule type" value="Genomic_DNA"/>
</dbReference>
<dbReference type="PANTHER" id="PTHR42648:SF11">
    <property type="entry name" value="TRANSPOSON TY4-P GAG-POL POLYPROTEIN"/>
    <property type="match status" value="1"/>
</dbReference>
<name>A0A0L6UXP1_9BASI</name>
<dbReference type="SUPFAM" id="SSF53098">
    <property type="entry name" value="Ribonuclease H-like"/>
    <property type="match status" value="1"/>
</dbReference>
<evidence type="ECO:0000256" key="8">
    <source>
        <dbReference type="ARBA" id="ARBA00022918"/>
    </source>
</evidence>
<keyword evidence="4" id="KW-0255">Endonuclease</keyword>
<dbReference type="GO" id="GO:0015074">
    <property type="term" value="P:DNA integration"/>
    <property type="evidence" value="ECO:0007669"/>
    <property type="project" value="UniProtKB-KW"/>
</dbReference>
<protein>
    <recommendedName>
        <fullName evidence="14">Integrase catalytic domain-containing protein</fullName>
    </recommendedName>
</protein>
<dbReference type="Proteomes" id="UP000037035">
    <property type="component" value="Unassembled WGS sequence"/>
</dbReference>
<feature type="signal peptide" evidence="11">
    <location>
        <begin position="1"/>
        <end position="16"/>
    </location>
</feature>
<feature type="chain" id="PRO_5005567658" description="Integrase catalytic domain-containing protein" evidence="11">
    <location>
        <begin position="17"/>
        <end position="376"/>
    </location>
</feature>
<organism evidence="12 13">
    <name type="scientific">Puccinia sorghi</name>
    <dbReference type="NCBI Taxonomy" id="27349"/>
    <lineage>
        <taxon>Eukaryota</taxon>
        <taxon>Fungi</taxon>
        <taxon>Dikarya</taxon>
        <taxon>Basidiomycota</taxon>
        <taxon>Pucciniomycotina</taxon>
        <taxon>Pucciniomycetes</taxon>
        <taxon>Pucciniales</taxon>
        <taxon>Pucciniaceae</taxon>
        <taxon>Puccinia</taxon>
    </lineage>
</organism>
<dbReference type="GO" id="GO:0003887">
    <property type="term" value="F:DNA-directed DNA polymerase activity"/>
    <property type="evidence" value="ECO:0007669"/>
    <property type="project" value="UniProtKB-KW"/>
</dbReference>
<dbReference type="InterPro" id="IPR012337">
    <property type="entry name" value="RNaseH-like_sf"/>
</dbReference>
<keyword evidence="11" id="KW-0732">Signal</keyword>
<evidence type="ECO:0000256" key="7">
    <source>
        <dbReference type="ARBA" id="ARBA00022908"/>
    </source>
</evidence>
<dbReference type="AlphaFoldDB" id="A0A0L6UXP1"/>
<keyword evidence="7" id="KW-0229">DNA integration</keyword>
<dbReference type="GO" id="GO:0004519">
    <property type="term" value="F:endonuclease activity"/>
    <property type="evidence" value="ECO:0007669"/>
    <property type="project" value="UniProtKB-KW"/>
</dbReference>
<dbReference type="GO" id="GO:0003964">
    <property type="term" value="F:RNA-directed DNA polymerase activity"/>
    <property type="evidence" value="ECO:0007669"/>
    <property type="project" value="UniProtKB-KW"/>
</dbReference>
<keyword evidence="13" id="KW-1185">Reference proteome</keyword>
<keyword evidence="1" id="KW-0548">Nucleotidyltransferase</keyword>
<keyword evidence="9" id="KW-0239">DNA-directed DNA polymerase</keyword>
<dbReference type="Gene3D" id="3.30.420.10">
    <property type="entry name" value="Ribonuclease H-like superfamily/Ribonuclease H"/>
    <property type="match status" value="1"/>
</dbReference>
<evidence type="ECO:0000256" key="5">
    <source>
        <dbReference type="ARBA" id="ARBA00022801"/>
    </source>
</evidence>
<keyword evidence="10" id="KW-0233">DNA recombination</keyword>
<evidence type="ECO:0000256" key="2">
    <source>
        <dbReference type="ARBA" id="ARBA00022722"/>
    </source>
</evidence>
<keyword evidence="3" id="KW-0479">Metal-binding</keyword>
<dbReference type="GO" id="GO:0046872">
    <property type="term" value="F:metal ion binding"/>
    <property type="evidence" value="ECO:0007669"/>
    <property type="project" value="UniProtKB-KW"/>
</dbReference>
<dbReference type="PANTHER" id="PTHR42648">
    <property type="entry name" value="TRANSPOSASE, PUTATIVE-RELATED"/>
    <property type="match status" value="1"/>
</dbReference>
<accession>A0A0L6UXP1</accession>
<dbReference type="InterPro" id="IPR036397">
    <property type="entry name" value="RNaseH_sf"/>
</dbReference>
<sequence>CLALFVSVLLFSACCALTNILIFSVKNMLDLQELLVKPNGVTEEIQLQTILTSKLESFIHAYVITHNNEKSSKAFSTPPLPNYQQDLFLILDLPRTWCLTPTCLYLQIPPNKVYRRLFLKNVLYFPKLVINLLSVRCLVLEYYNVLFHKNSFSILRNNKLLITGHYECNFLCLNFLNNITKCQACALGEMTKASFKSKHQQAKRPFEELDLDLIGPISPVSREGDKYILTVVDSNTRYCSAIPINKKSDMFETLSTIIEYKSKRFGYHPLPLILEQHGQTVLREDYFHPIGNPVSFLNEPKKPGMKIYPKGSLGKLIGYNEELLSYQILAEDGRIVDTKSVQFLEFRPEELPLKIENEDEFKIIIEKESVLKYRQK</sequence>
<dbReference type="OrthoDB" id="3261476at2759"/>
<evidence type="ECO:0000313" key="13">
    <source>
        <dbReference type="Proteomes" id="UP000037035"/>
    </source>
</evidence>
<evidence type="ECO:0000256" key="3">
    <source>
        <dbReference type="ARBA" id="ARBA00022723"/>
    </source>
</evidence>
<keyword evidence="5" id="KW-0378">Hydrolase</keyword>
<comment type="caution">
    <text evidence="12">The sequence shown here is derived from an EMBL/GenBank/DDBJ whole genome shotgun (WGS) entry which is preliminary data.</text>
</comment>
<dbReference type="VEuPathDB" id="FungiDB:VP01_3298g1"/>
<feature type="non-terminal residue" evidence="12">
    <location>
        <position position="1"/>
    </location>
</feature>
<evidence type="ECO:0000256" key="4">
    <source>
        <dbReference type="ARBA" id="ARBA00022759"/>
    </source>
</evidence>
<evidence type="ECO:0000256" key="11">
    <source>
        <dbReference type="SAM" id="SignalP"/>
    </source>
</evidence>
<dbReference type="GO" id="GO:0016787">
    <property type="term" value="F:hydrolase activity"/>
    <property type="evidence" value="ECO:0007669"/>
    <property type="project" value="UniProtKB-KW"/>
</dbReference>
<keyword evidence="8" id="KW-0695">RNA-directed DNA polymerase</keyword>
<keyword evidence="9" id="KW-0808">Transferase</keyword>
<evidence type="ECO:0000256" key="9">
    <source>
        <dbReference type="ARBA" id="ARBA00022932"/>
    </source>
</evidence>